<name>A0A0Q3GR94_BRADI</name>
<feature type="region of interest" description="Disordered" evidence="1">
    <location>
        <begin position="1"/>
        <end position="52"/>
    </location>
</feature>
<accession>A0A0Q3GR94</accession>
<evidence type="ECO:0000313" key="2">
    <source>
        <dbReference type="EMBL" id="KQJ83514.1"/>
    </source>
</evidence>
<evidence type="ECO:0000313" key="4">
    <source>
        <dbReference type="Proteomes" id="UP000008810"/>
    </source>
</evidence>
<evidence type="ECO:0000256" key="1">
    <source>
        <dbReference type="SAM" id="MobiDB-lite"/>
    </source>
</evidence>
<proteinExistence type="predicted"/>
<evidence type="ECO:0000313" key="3">
    <source>
        <dbReference type="EnsemblPlants" id="KQJ83514"/>
    </source>
</evidence>
<organism evidence="2">
    <name type="scientific">Brachypodium distachyon</name>
    <name type="common">Purple false brome</name>
    <name type="synonym">Trachynia distachya</name>
    <dbReference type="NCBI Taxonomy" id="15368"/>
    <lineage>
        <taxon>Eukaryota</taxon>
        <taxon>Viridiplantae</taxon>
        <taxon>Streptophyta</taxon>
        <taxon>Embryophyta</taxon>
        <taxon>Tracheophyta</taxon>
        <taxon>Spermatophyta</taxon>
        <taxon>Magnoliopsida</taxon>
        <taxon>Liliopsida</taxon>
        <taxon>Poales</taxon>
        <taxon>Poaceae</taxon>
        <taxon>BOP clade</taxon>
        <taxon>Pooideae</taxon>
        <taxon>Stipodae</taxon>
        <taxon>Brachypodieae</taxon>
        <taxon>Brachypodium</taxon>
    </lineage>
</organism>
<reference evidence="3" key="3">
    <citation type="submission" date="2018-08" db="UniProtKB">
        <authorList>
            <consortium name="EnsemblPlants"/>
        </authorList>
    </citation>
    <scope>IDENTIFICATION</scope>
    <source>
        <strain evidence="3">cv. Bd21</strain>
    </source>
</reference>
<dbReference type="Gramene" id="KQJ83514">
    <property type="protein sequence ID" value="KQJ83514"/>
    <property type="gene ID" value="BRADI_5g15355v3"/>
</dbReference>
<dbReference type="EMBL" id="CM000884">
    <property type="protein sequence ID" value="KQJ83514.1"/>
    <property type="molecule type" value="Genomic_DNA"/>
</dbReference>
<dbReference type="Proteomes" id="UP000008810">
    <property type="component" value="Chromosome 5"/>
</dbReference>
<dbReference type="AlphaFoldDB" id="A0A0Q3GR94"/>
<gene>
    <name evidence="2" type="ORF">BRADI_5g15355v3</name>
</gene>
<protein>
    <submittedName>
        <fullName evidence="2 3">Uncharacterized protein</fullName>
    </submittedName>
</protein>
<sequence length="129" mass="14068">MPLPAPRRLPWAARAAHPGRQAPATSPLLPCSSPHRRRRSEPGKARLATGLGGRHSRRVRWLEVTARKQLRCWISLHPPPPCPMASPPPPQRCFLPFLLLSTSALILARCGRTAAPEVPWRVSGFGGGA</sequence>
<dbReference type="EnsemblPlants" id="KQJ83514">
    <property type="protein sequence ID" value="KQJ83514"/>
    <property type="gene ID" value="BRADI_5g15355v3"/>
</dbReference>
<dbReference type="InParanoid" id="A0A0Q3GR94"/>
<reference evidence="2 3" key="1">
    <citation type="journal article" date="2010" name="Nature">
        <title>Genome sequencing and analysis of the model grass Brachypodium distachyon.</title>
        <authorList>
            <consortium name="International Brachypodium Initiative"/>
        </authorList>
    </citation>
    <scope>NUCLEOTIDE SEQUENCE [LARGE SCALE GENOMIC DNA]</scope>
    <source>
        <strain evidence="2 3">Bd21</strain>
    </source>
</reference>
<feature type="compositionally biased region" description="Low complexity" evidence="1">
    <location>
        <begin position="8"/>
        <end position="18"/>
    </location>
</feature>
<keyword evidence="4" id="KW-1185">Reference proteome</keyword>
<reference evidence="2" key="2">
    <citation type="submission" date="2017-06" db="EMBL/GenBank/DDBJ databases">
        <title>WGS assembly of Brachypodium distachyon.</title>
        <authorList>
            <consortium name="The International Brachypodium Initiative"/>
            <person name="Lucas S."/>
            <person name="Harmon-Smith M."/>
            <person name="Lail K."/>
            <person name="Tice H."/>
            <person name="Grimwood J."/>
            <person name="Bruce D."/>
            <person name="Barry K."/>
            <person name="Shu S."/>
            <person name="Lindquist E."/>
            <person name="Wang M."/>
            <person name="Pitluck S."/>
            <person name="Vogel J.P."/>
            <person name="Garvin D.F."/>
            <person name="Mockler T.C."/>
            <person name="Schmutz J."/>
            <person name="Rokhsar D."/>
            <person name="Bevan M.W."/>
        </authorList>
    </citation>
    <scope>NUCLEOTIDE SEQUENCE</scope>
    <source>
        <strain evidence="2">Bd21</strain>
    </source>
</reference>